<evidence type="ECO:0000256" key="2">
    <source>
        <dbReference type="SAM" id="Phobius"/>
    </source>
</evidence>
<evidence type="ECO:0000256" key="1">
    <source>
        <dbReference type="SAM" id="MobiDB-lite"/>
    </source>
</evidence>
<feature type="transmembrane region" description="Helical" evidence="2">
    <location>
        <begin position="35"/>
        <end position="56"/>
    </location>
</feature>
<evidence type="ECO:0000313" key="3">
    <source>
        <dbReference type="EMBL" id="ETV85471.1"/>
    </source>
</evidence>
<dbReference type="AlphaFoldDB" id="W4H1L4"/>
<proteinExistence type="predicted"/>
<keyword evidence="2" id="KW-0472">Membrane</keyword>
<keyword evidence="2" id="KW-1133">Transmembrane helix</keyword>
<name>W4H1L4_APHAT</name>
<keyword evidence="2" id="KW-0812">Transmembrane</keyword>
<protein>
    <submittedName>
        <fullName evidence="3">Uncharacterized protein</fullName>
    </submittedName>
</protein>
<accession>W4H1L4</accession>
<dbReference type="GeneID" id="20805199"/>
<reference evidence="3" key="1">
    <citation type="submission" date="2013-12" db="EMBL/GenBank/DDBJ databases">
        <title>The Genome Sequence of Aphanomyces astaci APO3.</title>
        <authorList>
            <consortium name="The Broad Institute Genomics Platform"/>
            <person name="Russ C."/>
            <person name="Tyler B."/>
            <person name="van West P."/>
            <person name="Dieguez-Uribeondo J."/>
            <person name="Young S.K."/>
            <person name="Zeng Q."/>
            <person name="Gargeya S."/>
            <person name="Fitzgerald M."/>
            <person name="Abouelleil A."/>
            <person name="Alvarado L."/>
            <person name="Chapman S.B."/>
            <person name="Gainer-Dewar J."/>
            <person name="Goldberg J."/>
            <person name="Griggs A."/>
            <person name="Gujja S."/>
            <person name="Hansen M."/>
            <person name="Howarth C."/>
            <person name="Imamovic A."/>
            <person name="Ireland A."/>
            <person name="Larimer J."/>
            <person name="McCowan C."/>
            <person name="Murphy C."/>
            <person name="Pearson M."/>
            <person name="Poon T.W."/>
            <person name="Priest M."/>
            <person name="Roberts A."/>
            <person name="Saif S."/>
            <person name="Shea T."/>
            <person name="Sykes S."/>
            <person name="Wortman J."/>
            <person name="Nusbaum C."/>
            <person name="Birren B."/>
        </authorList>
    </citation>
    <scope>NUCLEOTIDE SEQUENCE [LARGE SCALE GENOMIC DNA]</scope>
    <source>
        <strain evidence="3">APO3</strain>
    </source>
</reference>
<feature type="compositionally biased region" description="Basic and acidic residues" evidence="1">
    <location>
        <begin position="76"/>
        <end position="116"/>
    </location>
</feature>
<dbReference type="RefSeq" id="XP_009825489.1">
    <property type="nucleotide sequence ID" value="XM_009827187.1"/>
</dbReference>
<gene>
    <name evidence="3" type="ORF">H257_03203</name>
</gene>
<feature type="region of interest" description="Disordered" evidence="1">
    <location>
        <begin position="64"/>
        <end position="116"/>
    </location>
</feature>
<dbReference type="VEuPathDB" id="FungiDB:H257_03203"/>
<dbReference type="EMBL" id="KI913118">
    <property type="protein sequence ID" value="ETV85471.1"/>
    <property type="molecule type" value="Genomic_DNA"/>
</dbReference>
<organism evidence="3">
    <name type="scientific">Aphanomyces astaci</name>
    <name type="common">Crayfish plague agent</name>
    <dbReference type="NCBI Taxonomy" id="112090"/>
    <lineage>
        <taxon>Eukaryota</taxon>
        <taxon>Sar</taxon>
        <taxon>Stramenopiles</taxon>
        <taxon>Oomycota</taxon>
        <taxon>Saprolegniomycetes</taxon>
        <taxon>Saprolegniales</taxon>
        <taxon>Verrucalvaceae</taxon>
        <taxon>Aphanomyces</taxon>
    </lineage>
</organism>
<sequence>MATAYVTSVIKCTPPVPMPTASPFSIPATSAQRTAALYLSAMNAMALSICTVLMLVKLSSTTPPRLGVRGHPALGRGRDRSSHSNRAEPNQGRESHHDQRNFPAVRERDGKPCDGHGHKVDAFADFTPHSVLNHKSRVRHLRGQVVGLCRSNHPMSWRNRAQAYACRMRLA</sequence>